<accession>A0AAD7DG46</accession>
<reference evidence="2" key="1">
    <citation type="submission" date="2023-03" db="EMBL/GenBank/DDBJ databases">
        <title>Massive genome expansion in bonnet fungi (Mycena s.s.) driven by repeated elements and novel gene families across ecological guilds.</title>
        <authorList>
            <consortium name="Lawrence Berkeley National Laboratory"/>
            <person name="Harder C.B."/>
            <person name="Miyauchi S."/>
            <person name="Viragh M."/>
            <person name="Kuo A."/>
            <person name="Thoen E."/>
            <person name="Andreopoulos B."/>
            <person name="Lu D."/>
            <person name="Skrede I."/>
            <person name="Drula E."/>
            <person name="Henrissat B."/>
            <person name="Morin E."/>
            <person name="Kohler A."/>
            <person name="Barry K."/>
            <person name="LaButti K."/>
            <person name="Morin E."/>
            <person name="Salamov A."/>
            <person name="Lipzen A."/>
            <person name="Mereny Z."/>
            <person name="Hegedus B."/>
            <person name="Baldrian P."/>
            <person name="Stursova M."/>
            <person name="Weitz H."/>
            <person name="Taylor A."/>
            <person name="Grigoriev I.V."/>
            <person name="Nagy L.G."/>
            <person name="Martin F."/>
            <person name="Kauserud H."/>
        </authorList>
    </citation>
    <scope>NUCLEOTIDE SEQUENCE</scope>
    <source>
        <strain evidence="2">CBHHK067</strain>
    </source>
</reference>
<name>A0AAD7DG46_MYCRO</name>
<protein>
    <submittedName>
        <fullName evidence="2">Uncharacterized protein</fullName>
    </submittedName>
</protein>
<evidence type="ECO:0000256" key="1">
    <source>
        <dbReference type="SAM" id="MobiDB-lite"/>
    </source>
</evidence>
<organism evidence="2 3">
    <name type="scientific">Mycena rosella</name>
    <name type="common">Pink bonnet</name>
    <name type="synonym">Agaricus rosellus</name>
    <dbReference type="NCBI Taxonomy" id="1033263"/>
    <lineage>
        <taxon>Eukaryota</taxon>
        <taxon>Fungi</taxon>
        <taxon>Dikarya</taxon>
        <taxon>Basidiomycota</taxon>
        <taxon>Agaricomycotina</taxon>
        <taxon>Agaricomycetes</taxon>
        <taxon>Agaricomycetidae</taxon>
        <taxon>Agaricales</taxon>
        <taxon>Marasmiineae</taxon>
        <taxon>Mycenaceae</taxon>
        <taxon>Mycena</taxon>
    </lineage>
</organism>
<sequence>MGIPTQHMASRKSAHKISTKIAQLAAQDLLNSDDDTDITLVAPSHSSDDRDDEEEEEESSEEEEDEDEESDGEVVVPKKRKRSGSVNKSKHLPRAKLSTRSLSIHPKNEEIQIFPRPSITEPVILNSDEPWDTIKAQILVKIDAVLNPATLCLDDYNITFTVPQQVSEPMQLNDETKYSYLVKKALEIKKNPVAKILVEPKKATRTANHTDPDESDSDADKGKKGKKTKVPKPRDILPANVALNMTMGSLRTKWICPTPGGPCGSEHCFSWAAAMLKGKQFGTLTRRQTTTSSTDFLQAERDPHFYNVPQLKDEAATKNAPAAPQVHFNFPPDFANLLRPAAPAPALPNPPITSLDPSTMLVPPPRVPGPELSIEDFCAFYSLDTDICDRFKQIKFKRTNAFKFVEVIELKEMGFMKGEIAELKVAIEEWAQIPTVE</sequence>
<evidence type="ECO:0000313" key="2">
    <source>
        <dbReference type="EMBL" id="KAJ7690877.1"/>
    </source>
</evidence>
<evidence type="ECO:0000313" key="3">
    <source>
        <dbReference type="Proteomes" id="UP001221757"/>
    </source>
</evidence>
<dbReference type="Proteomes" id="UP001221757">
    <property type="component" value="Unassembled WGS sequence"/>
</dbReference>
<dbReference type="AlphaFoldDB" id="A0AAD7DG46"/>
<feature type="region of interest" description="Disordered" evidence="1">
    <location>
        <begin position="199"/>
        <end position="234"/>
    </location>
</feature>
<keyword evidence="3" id="KW-1185">Reference proteome</keyword>
<proteinExistence type="predicted"/>
<feature type="region of interest" description="Disordered" evidence="1">
    <location>
        <begin position="30"/>
        <end position="102"/>
    </location>
</feature>
<comment type="caution">
    <text evidence="2">The sequence shown here is derived from an EMBL/GenBank/DDBJ whole genome shotgun (WGS) entry which is preliminary data.</text>
</comment>
<dbReference type="EMBL" id="JARKIE010000062">
    <property type="protein sequence ID" value="KAJ7690877.1"/>
    <property type="molecule type" value="Genomic_DNA"/>
</dbReference>
<feature type="compositionally biased region" description="Basic and acidic residues" evidence="1">
    <location>
        <begin position="199"/>
        <end position="222"/>
    </location>
</feature>
<feature type="compositionally biased region" description="Basic residues" evidence="1">
    <location>
        <begin position="77"/>
        <end position="94"/>
    </location>
</feature>
<gene>
    <name evidence="2" type="ORF">B0H17DRAFT_1201448</name>
</gene>
<feature type="compositionally biased region" description="Acidic residues" evidence="1">
    <location>
        <begin position="49"/>
        <end position="72"/>
    </location>
</feature>